<evidence type="ECO:0000256" key="1">
    <source>
        <dbReference type="ARBA" id="ARBA00004571"/>
    </source>
</evidence>
<comment type="similarity">
    <text evidence="7">Belongs to the TonB-dependent receptor family.</text>
</comment>
<dbReference type="InterPro" id="IPR036942">
    <property type="entry name" value="Beta-barrel_TonB_sf"/>
</dbReference>
<protein>
    <submittedName>
        <fullName evidence="10">SusC/RagA family TonB-linked outer membrane protein</fullName>
    </submittedName>
</protein>
<evidence type="ECO:0000313" key="10">
    <source>
        <dbReference type="EMBL" id="GGB23614.1"/>
    </source>
</evidence>
<feature type="chain" id="PRO_5035256450" evidence="8">
    <location>
        <begin position="23"/>
        <end position="1084"/>
    </location>
</feature>
<keyword evidence="3 7" id="KW-1134">Transmembrane beta strand</keyword>
<dbReference type="PROSITE" id="PS52016">
    <property type="entry name" value="TONB_DEPENDENT_REC_3"/>
    <property type="match status" value="1"/>
</dbReference>
<dbReference type="SUPFAM" id="SSF56935">
    <property type="entry name" value="Porins"/>
    <property type="match status" value="1"/>
</dbReference>
<keyword evidence="6 7" id="KW-0998">Cell outer membrane</keyword>
<keyword evidence="11" id="KW-1185">Reference proteome</keyword>
<comment type="caution">
    <text evidence="10">The sequence shown here is derived from an EMBL/GenBank/DDBJ whole genome shotgun (WGS) entry which is preliminary data.</text>
</comment>
<dbReference type="Pfam" id="PF07715">
    <property type="entry name" value="Plug"/>
    <property type="match status" value="1"/>
</dbReference>
<evidence type="ECO:0000256" key="4">
    <source>
        <dbReference type="ARBA" id="ARBA00022692"/>
    </source>
</evidence>
<proteinExistence type="inferred from homology"/>
<evidence type="ECO:0000256" key="2">
    <source>
        <dbReference type="ARBA" id="ARBA00022448"/>
    </source>
</evidence>
<evidence type="ECO:0000256" key="6">
    <source>
        <dbReference type="ARBA" id="ARBA00023237"/>
    </source>
</evidence>
<dbReference type="RefSeq" id="WP_188937750.1">
    <property type="nucleotide sequence ID" value="NZ_BMJC01000007.1"/>
</dbReference>
<dbReference type="GO" id="GO:0009279">
    <property type="term" value="C:cell outer membrane"/>
    <property type="evidence" value="ECO:0007669"/>
    <property type="project" value="UniProtKB-SubCell"/>
</dbReference>
<dbReference type="InterPro" id="IPR008969">
    <property type="entry name" value="CarboxyPept-like_regulatory"/>
</dbReference>
<evidence type="ECO:0000256" key="7">
    <source>
        <dbReference type="PROSITE-ProRule" id="PRU01360"/>
    </source>
</evidence>
<evidence type="ECO:0000256" key="5">
    <source>
        <dbReference type="ARBA" id="ARBA00023136"/>
    </source>
</evidence>
<evidence type="ECO:0000256" key="3">
    <source>
        <dbReference type="ARBA" id="ARBA00022452"/>
    </source>
</evidence>
<dbReference type="AlphaFoldDB" id="A0A8J2UIK9"/>
<evidence type="ECO:0000256" key="8">
    <source>
        <dbReference type="SAM" id="SignalP"/>
    </source>
</evidence>
<keyword evidence="8" id="KW-0732">Signal</keyword>
<comment type="subcellular location">
    <subcellularLocation>
        <location evidence="1 7">Cell outer membrane</location>
        <topology evidence="1 7">Multi-pass membrane protein</topology>
    </subcellularLocation>
</comment>
<reference evidence="10" key="1">
    <citation type="journal article" date="2014" name="Int. J. Syst. Evol. Microbiol.">
        <title>Complete genome sequence of Corynebacterium casei LMG S-19264T (=DSM 44701T), isolated from a smear-ripened cheese.</title>
        <authorList>
            <consortium name="US DOE Joint Genome Institute (JGI-PGF)"/>
            <person name="Walter F."/>
            <person name="Albersmeier A."/>
            <person name="Kalinowski J."/>
            <person name="Ruckert C."/>
        </authorList>
    </citation>
    <scope>NUCLEOTIDE SEQUENCE</scope>
    <source>
        <strain evidence="10">CGMCC 1.15448</strain>
    </source>
</reference>
<dbReference type="InterPro" id="IPR037066">
    <property type="entry name" value="Plug_dom_sf"/>
</dbReference>
<dbReference type="Gene3D" id="2.170.130.10">
    <property type="entry name" value="TonB-dependent receptor, plug domain"/>
    <property type="match status" value="1"/>
</dbReference>
<feature type="domain" description="TonB-dependent receptor plug" evidence="9">
    <location>
        <begin position="199"/>
        <end position="325"/>
    </location>
</feature>
<keyword evidence="2 7" id="KW-0813">Transport</keyword>
<feature type="signal peptide" evidence="8">
    <location>
        <begin position="1"/>
        <end position="22"/>
    </location>
</feature>
<dbReference type="NCBIfam" id="TIGR04056">
    <property type="entry name" value="OMP_RagA_SusC"/>
    <property type="match status" value="1"/>
</dbReference>
<accession>A0A8J2UIK9</accession>
<keyword evidence="4 7" id="KW-0812">Transmembrane</keyword>
<reference evidence="10" key="2">
    <citation type="submission" date="2020-09" db="EMBL/GenBank/DDBJ databases">
        <authorList>
            <person name="Sun Q."/>
            <person name="Zhou Y."/>
        </authorList>
    </citation>
    <scope>NUCLEOTIDE SEQUENCE</scope>
    <source>
        <strain evidence="10">CGMCC 1.15448</strain>
    </source>
</reference>
<keyword evidence="5 7" id="KW-0472">Membrane</keyword>
<organism evidence="10 11">
    <name type="scientific">Puia dinghuensis</name>
    <dbReference type="NCBI Taxonomy" id="1792502"/>
    <lineage>
        <taxon>Bacteria</taxon>
        <taxon>Pseudomonadati</taxon>
        <taxon>Bacteroidota</taxon>
        <taxon>Chitinophagia</taxon>
        <taxon>Chitinophagales</taxon>
        <taxon>Chitinophagaceae</taxon>
        <taxon>Puia</taxon>
    </lineage>
</organism>
<dbReference type="Gene3D" id="2.40.170.20">
    <property type="entry name" value="TonB-dependent receptor, beta-barrel domain"/>
    <property type="match status" value="1"/>
</dbReference>
<dbReference type="InterPro" id="IPR023996">
    <property type="entry name" value="TonB-dep_OMP_SusC/RagA"/>
</dbReference>
<dbReference type="InterPro" id="IPR012910">
    <property type="entry name" value="Plug_dom"/>
</dbReference>
<name>A0A8J2UIK9_9BACT</name>
<dbReference type="SUPFAM" id="SSF49464">
    <property type="entry name" value="Carboxypeptidase regulatory domain-like"/>
    <property type="match status" value="1"/>
</dbReference>
<evidence type="ECO:0000259" key="9">
    <source>
        <dbReference type="Pfam" id="PF07715"/>
    </source>
</evidence>
<gene>
    <name evidence="10" type="ORF">GCM10011511_54340</name>
</gene>
<dbReference type="InterPro" id="IPR039426">
    <property type="entry name" value="TonB-dep_rcpt-like"/>
</dbReference>
<evidence type="ECO:0000313" key="11">
    <source>
        <dbReference type="Proteomes" id="UP000607559"/>
    </source>
</evidence>
<dbReference type="Proteomes" id="UP000607559">
    <property type="component" value="Unassembled WGS sequence"/>
</dbReference>
<sequence>MRVIKALVFVVAAVLSVFPCRAQRLTIQGKGLTITQVLEMIQDQAPYVVNCSPEIFQDAPAVNLDCHNCLVKEVLQSCFAGLKLGFSIENRRITIYRTTPLVDASIYCPIEGKITNVDGEPLNGASIEASGKGVGTTRPDGRFSVQTWSFQDSLTFTFTGYLTKKVLLNNTEFHSIQLTRSTSTLDDIMVIAYGKTTEKKSTGSVTPVSGNLISMEPVGNVDAALEGRVPGLDIQLVNGVPGSNYSVLIRGRHSIAQGTTPLVVIDGVPLPGNNGSISTIGTSSAQGMRGASPLNGIPPAIISSVEVLKDASATAIYGSHSANGIILYTLNQGAAGPLKCTVDAWTGVTQPVNTSPLLSTQQYFNLRKEAVVNAGEPVNQNTLPELFLWDSTRHTDFKKKVTGNPGTARNARIEVTGGDTNTVYLLSGNYHGESAVYPTATGDDRFSVFGHLHHQSGNKRLKVDVSELYSWESTSLPVMDLTFAEYLAPNTPALRQPGGQLVWSSNGLSFDNVYGLANNTYQATIANQFNHLQLGYDLLPGLSLKASFGYSLIHAEENNRLTIAGQDPAVSPTGSKYYTGNAAHSTLVEGIAEYCRHMGAGKLSGLLGMSLQEQGASWSNVYQLGFTSDLQLGSGTGASNVTVISNENGIAYRYQAFFARVNYDLREEYLFTLASRLDGSSRLGPHQPFGHFWSASGAWIFTARSFFRRWPWLSLGKLRASIGTTGNDDIADNLFAQVYTTTGGRGYQGQQGVFPISFANNKLGWELNYNSELALDLGFLRNKLRLSVSAYRDWTTNQLLYQHLPYQSGLRGVFTNMPAKVINTGIELSLQGHYAFSKNFRAASFFTLTAPVNRLADLPGLASSIYARSYMPGQSLSEKRGYHYTGVDPKTGLFTFRTVNANGVLDATDVVPAGNTDPRIYGGLQQTFHYKNFQLDIMLIYRVQKGINPLFTFYQQSLPGMQAPAMLSNGPVEWLNRWRQPGDHAQLQRMSAQPDSMERAAANNYLSSDAILVKANFIRLKSVSLRYRLPENWLKRYLLREGQLYLRGENLLTLTPYPVADPETQDPLVLPPVRTIACGVQLTF</sequence>
<dbReference type="EMBL" id="BMJC01000007">
    <property type="protein sequence ID" value="GGB23614.1"/>
    <property type="molecule type" value="Genomic_DNA"/>
</dbReference>